<proteinExistence type="predicted"/>
<dbReference type="EMBL" id="BPLR01005718">
    <property type="protein sequence ID" value="GIY04512.1"/>
    <property type="molecule type" value="Genomic_DNA"/>
</dbReference>
<reference evidence="1 2" key="1">
    <citation type="submission" date="2021-06" db="EMBL/GenBank/DDBJ databases">
        <title>Caerostris extrusa draft genome.</title>
        <authorList>
            <person name="Kono N."/>
            <person name="Arakawa K."/>
        </authorList>
    </citation>
    <scope>NUCLEOTIDE SEQUENCE [LARGE SCALE GENOMIC DNA]</scope>
</reference>
<evidence type="ECO:0000313" key="1">
    <source>
        <dbReference type="EMBL" id="GIY04512.1"/>
    </source>
</evidence>
<organism evidence="1 2">
    <name type="scientific">Caerostris extrusa</name>
    <name type="common">Bark spider</name>
    <name type="synonym">Caerostris bankana</name>
    <dbReference type="NCBI Taxonomy" id="172846"/>
    <lineage>
        <taxon>Eukaryota</taxon>
        <taxon>Metazoa</taxon>
        <taxon>Ecdysozoa</taxon>
        <taxon>Arthropoda</taxon>
        <taxon>Chelicerata</taxon>
        <taxon>Arachnida</taxon>
        <taxon>Araneae</taxon>
        <taxon>Araneomorphae</taxon>
        <taxon>Entelegynae</taxon>
        <taxon>Araneoidea</taxon>
        <taxon>Araneidae</taxon>
        <taxon>Caerostris</taxon>
    </lineage>
</organism>
<evidence type="ECO:0000313" key="2">
    <source>
        <dbReference type="Proteomes" id="UP001054945"/>
    </source>
</evidence>
<dbReference type="AlphaFoldDB" id="A0AAV4Q824"/>
<name>A0AAV4Q824_CAEEX</name>
<protein>
    <submittedName>
        <fullName evidence="1">Uncharacterized protein</fullName>
    </submittedName>
</protein>
<dbReference type="Proteomes" id="UP001054945">
    <property type="component" value="Unassembled WGS sequence"/>
</dbReference>
<accession>A0AAV4Q824</accession>
<gene>
    <name evidence="1" type="ORF">CEXT_598231</name>
</gene>
<comment type="caution">
    <text evidence="1">The sequence shown here is derived from an EMBL/GenBank/DDBJ whole genome shotgun (WGS) entry which is preliminary data.</text>
</comment>
<sequence length="84" mass="10119">MEDPCVYLRYFQRQQMSETRLKEIKTASRREGFCWIYMQKIMGDGMEARFVSMVLCCLYDFPVHDIFRDLLDVLLCTVKAHRNK</sequence>
<keyword evidence="2" id="KW-1185">Reference proteome</keyword>